<proteinExistence type="predicted"/>
<keyword evidence="3" id="KW-1185">Reference proteome</keyword>
<accession>A0A139X6I3</accession>
<comment type="caution">
    <text evidence="2">The sequence shown here is derived from an EMBL/GenBank/DDBJ whole genome shotgun (WGS) entry which is preliminary data.</text>
</comment>
<protein>
    <submittedName>
        <fullName evidence="2">Uncharacterized protein</fullName>
    </submittedName>
</protein>
<reference evidence="2 3" key="1">
    <citation type="journal article" date="2013" name="Genome Biol. Evol.">
        <title>Genomes of Stigonematalean cyanobacteria (subsection V) and the evolution of oxygenic photosynthesis from prokaryotes to plastids.</title>
        <authorList>
            <person name="Dagan T."/>
            <person name="Roettger M."/>
            <person name="Stucken K."/>
            <person name="Landan G."/>
            <person name="Koch R."/>
            <person name="Major P."/>
            <person name="Gould S.B."/>
            <person name="Goremykin V.V."/>
            <person name="Rippka R."/>
            <person name="Tandeau de Marsac N."/>
            <person name="Gugger M."/>
            <person name="Lockhart P.J."/>
            <person name="Allen J.F."/>
            <person name="Brune I."/>
            <person name="Maus I."/>
            <person name="Puhler A."/>
            <person name="Martin W.F."/>
        </authorList>
    </citation>
    <scope>NUCLEOTIDE SEQUENCE [LARGE SCALE GENOMIC DNA]</scope>
    <source>
        <strain evidence="2 3">PCC 7110</strain>
    </source>
</reference>
<name>A0A139X6I3_9CYAN</name>
<feature type="region of interest" description="Disordered" evidence="1">
    <location>
        <begin position="41"/>
        <end position="98"/>
    </location>
</feature>
<evidence type="ECO:0000256" key="1">
    <source>
        <dbReference type="SAM" id="MobiDB-lite"/>
    </source>
</evidence>
<organism evidence="2 3">
    <name type="scientific">Scytonema hofmannii PCC 7110</name>
    <dbReference type="NCBI Taxonomy" id="128403"/>
    <lineage>
        <taxon>Bacteria</taxon>
        <taxon>Bacillati</taxon>
        <taxon>Cyanobacteriota</taxon>
        <taxon>Cyanophyceae</taxon>
        <taxon>Nostocales</taxon>
        <taxon>Scytonemataceae</taxon>
        <taxon>Scytonema</taxon>
    </lineage>
</organism>
<dbReference type="Proteomes" id="UP000076925">
    <property type="component" value="Unassembled WGS sequence"/>
</dbReference>
<dbReference type="RefSeq" id="WP_066613042.1">
    <property type="nucleotide sequence ID" value="NZ_KQ976354.1"/>
</dbReference>
<dbReference type="AlphaFoldDB" id="A0A139X6I3"/>
<sequence length="156" mass="17288">MKNKCCHTCLPQFALTLSTLILSLLIPISVRAIEVAQAPLPNLSPNLPTDLPPPQDIRPPTSEPPPQLQNPLPSTLRENPLPNIPTPQQERAPEAEFPENFPITVTRFEFVGSKVFKDEELLKVIENALNCEDGSDPNTARLREIKGKTVSNVFAY</sequence>
<evidence type="ECO:0000313" key="2">
    <source>
        <dbReference type="EMBL" id="KYC40232.1"/>
    </source>
</evidence>
<dbReference type="EMBL" id="ANNX02000030">
    <property type="protein sequence ID" value="KYC40232.1"/>
    <property type="molecule type" value="Genomic_DNA"/>
</dbReference>
<feature type="compositionally biased region" description="Pro residues" evidence="1">
    <location>
        <begin position="50"/>
        <end position="68"/>
    </location>
</feature>
<gene>
    <name evidence="2" type="ORF">WA1_27230</name>
</gene>
<evidence type="ECO:0000313" key="3">
    <source>
        <dbReference type="Proteomes" id="UP000076925"/>
    </source>
</evidence>